<evidence type="ECO:0000313" key="5">
    <source>
        <dbReference type="Proteomes" id="UP000189545"/>
    </source>
</evidence>
<dbReference type="STRING" id="225848.Sps_03707"/>
<evidence type="ECO:0000259" key="2">
    <source>
        <dbReference type="Pfam" id="PF19078"/>
    </source>
</evidence>
<dbReference type="SUPFAM" id="SSF69318">
    <property type="entry name" value="Integrin alpha N-terminal domain"/>
    <property type="match status" value="2"/>
</dbReference>
<evidence type="ECO:0000259" key="3">
    <source>
        <dbReference type="Pfam" id="PF25564"/>
    </source>
</evidence>
<dbReference type="InterPro" id="IPR013517">
    <property type="entry name" value="FG-GAP"/>
</dbReference>
<evidence type="ECO:0008006" key="6">
    <source>
        <dbReference type="Google" id="ProtNLM"/>
    </source>
</evidence>
<dbReference type="Proteomes" id="UP000189545">
    <property type="component" value="Chromosome"/>
</dbReference>
<organism evidence="4 5">
    <name type="scientific">Shewanella psychrophila</name>
    <dbReference type="NCBI Taxonomy" id="225848"/>
    <lineage>
        <taxon>Bacteria</taxon>
        <taxon>Pseudomonadati</taxon>
        <taxon>Pseudomonadota</taxon>
        <taxon>Gammaproteobacteria</taxon>
        <taxon>Alteromonadales</taxon>
        <taxon>Shewanellaceae</taxon>
        <taxon>Shewanella</taxon>
    </lineage>
</organism>
<evidence type="ECO:0000256" key="1">
    <source>
        <dbReference type="ARBA" id="ARBA00022729"/>
    </source>
</evidence>
<keyword evidence="1" id="KW-0732">Signal</keyword>
<dbReference type="Pfam" id="PF19078">
    <property type="entry name" value="Big_12"/>
    <property type="match status" value="3"/>
</dbReference>
<dbReference type="PANTHER" id="PTHR34677">
    <property type="match status" value="1"/>
</dbReference>
<reference evidence="4 5" key="1">
    <citation type="submission" date="2016-03" db="EMBL/GenBank/DDBJ databases">
        <title>Complete genome sequence of Shewanella psychrophila WP2, a deep sea bacterium isolated from west Pacific sediment.</title>
        <authorList>
            <person name="Xu G."/>
            <person name="Jian H."/>
        </authorList>
    </citation>
    <scope>NUCLEOTIDE SEQUENCE [LARGE SCALE GENOMIC DNA]</scope>
    <source>
        <strain evidence="4 5">WP2</strain>
    </source>
</reference>
<evidence type="ECO:0000313" key="4">
    <source>
        <dbReference type="EMBL" id="AQS38825.1"/>
    </source>
</evidence>
<proteinExistence type="predicted"/>
<feature type="domain" description="Bacterial Ig-like" evidence="2">
    <location>
        <begin position="711"/>
        <end position="804"/>
    </location>
</feature>
<dbReference type="RefSeq" id="WP_077753807.1">
    <property type="nucleotide sequence ID" value="NZ_CP014782.1"/>
</dbReference>
<keyword evidence="5" id="KW-1185">Reference proteome</keyword>
<name>A0A1S6HTG6_9GAMM</name>
<dbReference type="KEGG" id="spsw:Sps_03707"/>
<protein>
    <recommendedName>
        <fullName evidence="6">FG-GAP repeat protein</fullName>
    </recommendedName>
</protein>
<feature type="domain" description="DUF7933" evidence="3">
    <location>
        <begin position="145"/>
        <end position="260"/>
    </location>
</feature>
<sequence>MKNEGISKVVEPFLTAGGTVTLRHVLTNLDTVNAASDISFSLNVSSIGGISVDTLPVTGDCGVGSLFNPVVDSENPPTITDVSVSSAGLAAGDSCTFDVLLSLPTSLAAGNYNVSVGTILSTINSQLISSGSPSASESVIIDTAPSLSFSFVDTTVLPGSAGVINFSLQHDFASSDSATAIGFTLDLDAVMTGMVATGLPSGDICGSGSSISGTGMLTFTGGTLAAADTCDFSVSVQLPADTVGDVTFTSSVISAQVNGNNVSNSVNSTDLSVSGLSFTKSFNIGSVDVESIRVGASGADVDLTYLITNVAGAGDATAIQFSEDFSKLNVGASVTSVAQSNFCGASSSATGTTMLMVSGVEVSAGSQCALTVTVNFPAGTLANSYTTASSTLMATIGGVMFISPAIDSISVNEITVASSVDVTSPTSNTSVNMTINFSDDVTDFIQSDITAINGTLSGFSGSGSNYSVVVTPIADGVVTLSIAAGVAIDALDATVTNTAAVDVEFEYQTTPLVPTPSLVISAPSSSLAGTGPVTYTISYFDAEQVNLDTQAITLNSTDTAQGEIVVTNGDTTTAIVTIQNISGQGKLGITIAEGTARFSTNLAPSAGPSSTFVVDAIKPNVVLSGPNGGQTGSFAVDIVFDENVTGFTVDDISVVNASLADFQVINSASYSVQVEASGEVDVSVSVAAGAATDTAGNGNTVSNTLSYAFDDVLPTVVISGPVNETAAPFTATFTFSEDVTGFALEDIQYTNATLSEFSAQNTTSYSVLVTPIEQALVTLTLAADVANDLLGNGNVGSTYSVTYNLNYSPSINTNIYFSPAPATQSQEVNLVVGITNLGLADANDVSFEIVIADVLTIVSLPEFCQEGDTSIECVLGDKLDVNASHESIFTFSVNSIESGFADANLTLTASNISGPVNDSANLLLANILSQVPGVLLSATPTEVGVTADVDGDGFVDMLAFDASAMTITIYTNDGAGSLTLKSNLDMLQDVKAILLADVNGDDVIDIITAGGASANSMAYLLNSELGIESSIVLDAVKADFILATDFGQDDTIELVLAGISQVNIAIYSGLGTSEFNVELVNAFELASLNGSSAIQGEKNAKVSDNSQAPAAAPVLADTGITAITLIETDTDVSLVVAGNSSLPVLVSQEEGTWMSTPVISLSQAVEKFITTDIDNDGLKDAFIYSDSTWQLIKSVFELDYEVSNVKFPNALDILVADVNDDGVSEIFFVTPQGVSIWHYYGLNDIRVDEAVIVSNSLKGIALLDLDNDGDLDIVTFDSQNGVSLWYLSLDGGFGLQETDVSIFADGPNFPQVDVASPVMFSIGNLSGAIATEVSVSISVGTRFELSNIPGNCVGQDGEYVCNLGEIAGGTRKKIELWITPKSVGEFSIIATVERLESDTNEHNDTVKLTLDVQGKNDSESSSGSMQAWAIFCLLTMLAYRRVYPCRRAL</sequence>
<dbReference type="InterPro" id="IPR028994">
    <property type="entry name" value="Integrin_alpha_N"/>
</dbReference>
<dbReference type="EMBL" id="CP014782">
    <property type="protein sequence ID" value="AQS38825.1"/>
    <property type="molecule type" value="Genomic_DNA"/>
</dbReference>
<accession>A0A1S6HTG6</accession>
<feature type="domain" description="Bacterial Ig-like" evidence="2">
    <location>
        <begin position="415"/>
        <end position="496"/>
    </location>
</feature>
<gene>
    <name evidence="4" type="ORF">Sps_03707</name>
</gene>
<dbReference type="InterPro" id="IPR044048">
    <property type="entry name" value="Big_12"/>
</dbReference>
<dbReference type="Pfam" id="PF13517">
    <property type="entry name" value="FG-GAP_3"/>
    <property type="match status" value="1"/>
</dbReference>
<dbReference type="OrthoDB" id="6272617at2"/>
<dbReference type="Pfam" id="PF25564">
    <property type="entry name" value="DUF7933"/>
    <property type="match status" value="1"/>
</dbReference>
<dbReference type="InterPro" id="IPR057693">
    <property type="entry name" value="DUF7933"/>
</dbReference>
<dbReference type="PANTHER" id="PTHR34677:SF3">
    <property type="entry name" value="BACTERIAL IG-LIKE DOMAIN-CONTAINING PROTEIN"/>
    <property type="match status" value="1"/>
</dbReference>
<feature type="domain" description="Bacterial Ig-like" evidence="2">
    <location>
        <begin position="631"/>
        <end position="708"/>
    </location>
</feature>